<dbReference type="PANTHER" id="PTHR10622:SF10">
    <property type="entry name" value="HET DOMAIN-CONTAINING PROTEIN"/>
    <property type="match status" value="1"/>
</dbReference>
<dbReference type="Proteomes" id="UP000054018">
    <property type="component" value="Unassembled WGS sequence"/>
</dbReference>
<feature type="non-terminal residue" evidence="2">
    <location>
        <position position="304"/>
    </location>
</feature>
<feature type="domain" description="Heterokaryon incompatibility" evidence="1">
    <location>
        <begin position="69"/>
        <end position="156"/>
    </location>
</feature>
<gene>
    <name evidence="2" type="ORF">PISMIDRAFT_99380</name>
</gene>
<accession>A0A0C9ZNZ0</accession>
<dbReference type="Pfam" id="PF06985">
    <property type="entry name" value="HET"/>
    <property type="match status" value="1"/>
</dbReference>
<dbReference type="EMBL" id="KN833720">
    <property type="protein sequence ID" value="KIK24007.1"/>
    <property type="molecule type" value="Genomic_DNA"/>
</dbReference>
<dbReference type="HOGENOM" id="CLU_000288_138_0_1"/>
<evidence type="ECO:0000259" key="1">
    <source>
        <dbReference type="Pfam" id="PF06985"/>
    </source>
</evidence>
<proteinExistence type="predicted"/>
<keyword evidence="3" id="KW-1185">Reference proteome</keyword>
<reference evidence="2 3" key="1">
    <citation type="submission" date="2014-04" db="EMBL/GenBank/DDBJ databases">
        <authorList>
            <consortium name="DOE Joint Genome Institute"/>
            <person name="Kuo A."/>
            <person name="Kohler A."/>
            <person name="Costa M.D."/>
            <person name="Nagy L.G."/>
            <person name="Floudas D."/>
            <person name="Copeland A."/>
            <person name="Barry K.W."/>
            <person name="Cichocki N."/>
            <person name="Veneault-Fourrey C."/>
            <person name="LaButti K."/>
            <person name="Lindquist E.A."/>
            <person name="Lipzen A."/>
            <person name="Lundell T."/>
            <person name="Morin E."/>
            <person name="Murat C."/>
            <person name="Sun H."/>
            <person name="Tunlid A."/>
            <person name="Henrissat B."/>
            <person name="Grigoriev I.V."/>
            <person name="Hibbett D.S."/>
            <person name="Martin F."/>
            <person name="Nordberg H.P."/>
            <person name="Cantor M.N."/>
            <person name="Hua S.X."/>
        </authorList>
    </citation>
    <scope>NUCLEOTIDE SEQUENCE [LARGE SCALE GENOMIC DNA]</scope>
    <source>
        <strain evidence="2 3">441</strain>
    </source>
</reference>
<reference evidence="3" key="2">
    <citation type="submission" date="2015-01" db="EMBL/GenBank/DDBJ databases">
        <title>Evolutionary Origins and Diversification of the Mycorrhizal Mutualists.</title>
        <authorList>
            <consortium name="DOE Joint Genome Institute"/>
            <consortium name="Mycorrhizal Genomics Consortium"/>
            <person name="Kohler A."/>
            <person name="Kuo A."/>
            <person name="Nagy L.G."/>
            <person name="Floudas D."/>
            <person name="Copeland A."/>
            <person name="Barry K.W."/>
            <person name="Cichocki N."/>
            <person name="Veneault-Fourrey C."/>
            <person name="LaButti K."/>
            <person name="Lindquist E.A."/>
            <person name="Lipzen A."/>
            <person name="Lundell T."/>
            <person name="Morin E."/>
            <person name="Murat C."/>
            <person name="Riley R."/>
            <person name="Ohm R."/>
            <person name="Sun H."/>
            <person name="Tunlid A."/>
            <person name="Henrissat B."/>
            <person name="Grigoriev I.V."/>
            <person name="Hibbett D.S."/>
            <person name="Martin F."/>
        </authorList>
    </citation>
    <scope>NUCLEOTIDE SEQUENCE [LARGE SCALE GENOMIC DNA]</scope>
    <source>
        <strain evidence="3">441</strain>
    </source>
</reference>
<evidence type="ECO:0000313" key="2">
    <source>
        <dbReference type="EMBL" id="KIK24007.1"/>
    </source>
</evidence>
<dbReference type="STRING" id="765257.A0A0C9ZNZ0"/>
<dbReference type="InterPro" id="IPR010730">
    <property type="entry name" value="HET"/>
</dbReference>
<name>A0A0C9ZNZ0_9AGAM</name>
<dbReference type="OrthoDB" id="2691269at2759"/>
<protein>
    <recommendedName>
        <fullName evidence="1">Heterokaryon incompatibility domain-containing protein</fullName>
    </recommendedName>
</protein>
<dbReference type="AlphaFoldDB" id="A0A0C9ZNZ0"/>
<organism evidence="2 3">
    <name type="scientific">Pisolithus microcarpus 441</name>
    <dbReference type="NCBI Taxonomy" id="765257"/>
    <lineage>
        <taxon>Eukaryota</taxon>
        <taxon>Fungi</taxon>
        <taxon>Dikarya</taxon>
        <taxon>Basidiomycota</taxon>
        <taxon>Agaricomycotina</taxon>
        <taxon>Agaricomycetes</taxon>
        <taxon>Agaricomycetidae</taxon>
        <taxon>Boletales</taxon>
        <taxon>Sclerodermatineae</taxon>
        <taxon>Pisolithaceae</taxon>
        <taxon>Pisolithus</taxon>
    </lineage>
</organism>
<dbReference type="PANTHER" id="PTHR10622">
    <property type="entry name" value="HET DOMAIN-CONTAINING PROTEIN"/>
    <property type="match status" value="1"/>
</dbReference>
<evidence type="ECO:0000313" key="3">
    <source>
        <dbReference type="Proteomes" id="UP000054018"/>
    </source>
</evidence>
<sequence length="304" mass="34425">MSHSKPSKPCQPGCCTHLPDSGVLCSRDEQISHFMDSQQCKQLESLCTTCDQHQQRELIRAHISRHFQYVTLSHRWGEGEPSLHDIEDHTIYDMSIEGGFGKVQAFCRVALELDYLWAWSDTCCIDKHSSAEVQETIGSMFTWYRQSALTVVYLSDIPDVGSLGSSEWFRRGWTLQELLAPRTVLFYTQDWSLHKNLAVSNHKADAVVLEELESVTGIECRFFNSFSPGLDDARLRLQWASQRTTTRPKDITYSLFGIFNLHLPIMYGESAENALGRLLAEVVSHSGDISVLDWVGASSPFHSC</sequence>